<dbReference type="Proteomes" id="UP000295673">
    <property type="component" value="Unassembled WGS sequence"/>
</dbReference>
<organism evidence="2 3">
    <name type="scientific">Shimia isoporae</name>
    <dbReference type="NCBI Taxonomy" id="647720"/>
    <lineage>
        <taxon>Bacteria</taxon>
        <taxon>Pseudomonadati</taxon>
        <taxon>Pseudomonadota</taxon>
        <taxon>Alphaproteobacteria</taxon>
        <taxon>Rhodobacterales</taxon>
        <taxon>Roseobacteraceae</taxon>
    </lineage>
</organism>
<gene>
    <name evidence="2" type="ORF">BXY66_2181</name>
</gene>
<dbReference type="EMBL" id="SMGR01000001">
    <property type="protein sequence ID" value="TCL10112.1"/>
    <property type="molecule type" value="Genomic_DNA"/>
</dbReference>
<keyword evidence="1" id="KW-0472">Membrane</keyword>
<proteinExistence type="predicted"/>
<dbReference type="AlphaFoldDB" id="A0A4R1NY27"/>
<feature type="transmembrane region" description="Helical" evidence="1">
    <location>
        <begin position="26"/>
        <end position="51"/>
    </location>
</feature>
<reference evidence="2 3" key="1">
    <citation type="submission" date="2019-03" db="EMBL/GenBank/DDBJ databases">
        <title>Genomic Encyclopedia of Archaeal and Bacterial Type Strains, Phase II (KMG-II): from individual species to whole genera.</title>
        <authorList>
            <person name="Goeker M."/>
        </authorList>
    </citation>
    <scope>NUCLEOTIDE SEQUENCE [LARGE SCALE GENOMIC DNA]</scope>
    <source>
        <strain evidence="2 3">DSM 26433</strain>
    </source>
</reference>
<evidence type="ECO:0000256" key="1">
    <source>
        <dbReference type="SAM" id="Phobius"/>
    </source>
</evidence>
<keyword evidence="1" id="KW-1133">Transmembrane helix</keyword>
<evidence type="ECO:0000313" key="3">
    <source>
        <dbReference type="Proteomes" id="UP000295673"/>
    </source>
</evidence>
<name>A0A4R1NY27_9RHOB</name>
<sequence>MVNGIMKNSEQSSVYGLTAKGPKVTLAAAVLVAAIVSVPVFLILSVFEWIWL</sequence>
<evidence type="ECO:0000313" key="2">
    <source>
        <dbReference type="EMBL" id="TCL10112.1"/>
    </source>
</evidence>
<protein>
    <submittedName>
        <fullName evidence="2">Uncharacterized protein</fullName>
    </submittedName>
</protein>
<accession>A0A4R1NY27</accession>
<keyword evidence="3" id="KW-1185">Reference proteome</keyword>
<keyword evidence="1" id="KW-0812">Transmembrane</keyword>
<comment type="caution">
    <text evidence="2">The sequence shown here is derived from an EMBL/GenBank/DDBJ whole genome shotgun (WGS) entry which is preliminary data.</text>
</comment>